<protein>
    <recommendedName>
        <fullName evidence="4">Cyclase</fullName>
    </recommendedName>
</protein>
<gene>
    <name evidence="2" type="ORF">ASPCAL05230</name>
</gene>
<sequence length="313" mass="35024">MDVPPFSALPLNRTHPPHSAWDVWGKEDQLGTLNHLTPQVVVQAKDEIRSGVRIGLNWPLNEMRTPPVFRKPLEHKINTIEGGLMHDDTLCFNTQTSSQWDGFRHCGYEDVFFFKQKTAYEIQQNKTDRIGVHAWCKQGIVGRGVLVDFASFAASENLPFDALGRSEISLQMIKHILQRNGTVIRPGDILVIRTGFLQAYTSATETRRQEVVSADPLQYPGVENAQDLAEWLWNSRIAAVCCDAPGFEAMPPHDFFLHPILLAGFGMPIGELFDLEGLAEHCAASKRWTFFFTSEPLNVRGGVASPPNALAIF</sequence>
<dbReference type="Gene3D" id="3.50.30.50">
    <property type="entry name" value="Putative cyclase"/>
    <property type="match status" value="1"/>
</dbReference>
<evidence type="ECO:0000313" key="3">
    <source>
        <dbReference type="Proteomes" id="UP000054771"/>
    </source>
</evidence>
<dbReference type="InterPro" id="IPR037175">
    <property type="entry name" value="KFase_sf"/>
</dbReference>
<dbReference type="Proteomes" id="UP000054771">
    <property type="component" value="Unassembled WGS sequence"/>
</dbReference>
<dbReference type="Pfam" id="PF04199">
    <property type="entry name" value="Cyclase"/>
    <property type="match status" value="1"/>
</dbReference>
<dbReference type="EMBL" id="CDMC01000004">
    <property type="protein sequence ID" value="CEL04098.1"/>
    <property type="molecule type" value="Genomic_DNA"/>
</dbReference>
<proteinExistence type="inferred from homology"/>
<dbReference type="InterPro" id="IPR007325">
    <property type="entry name" value="KFase/CYL"/>
</dbReference>
<reference evidence="3" key="1">
    <citation type="journal article" date="2016" name="Genome Announc.">
        <title>Draft genome sequences of fungus Aspergillus calidoustus.</title>
        <authorList>
            <person name="Horn F."/>
            <person name="Linde J."/>
            <person name="Mattern D.J."/>
            <person name="Walther G."/>
            <person name="Guthke R."/>
            <person name="Scherlach K."/>
            <person name="Martin K."/>
            <person name="Brakhage A.A."/>
            <person name="Petzke L."/>
            <person name="Valiante V."/>
        </authorList>
    </citation>
    <scope>NUCLEOTIDE SEQUENCE [LARGE SCALE GENOMIC DNA]</scope>
    <source>
        <strain evidence="3">SF006504</strain>
    </source>
</reference>
<accession>A0A0U5FWS8</accession>
<dbReference type="OMA" id="WCKQGIV"/>
<evidence type="ECO:0000313" key="2">
    <source>
        <dbReference type="EMBL" id="CEL04098.1"/>
    </source>
</evidence>
<evidence type="ECO:0008006" key="4">
    <source>
        <dbReference type="Google" id="ProtNLM"/>
    </source>
</evidence>
<dbReference type="OrthoDB" id="5396at2759"/>
<keyword evidence="3" id="KW-1185">Reference proteome</keyword>
<dbReference type="PANTHER" id="PTHR34861:SF11">
    <property type="entry name" value="CYCLASE"/>
    <property type="match status" value="1"/>
</dbReference>
<dbReference type="SUPFAM" id="SSF102198">
    <property type="entry name" value="Putative cyclase"/>
    <property type="match status" value="1"/>
</dbReference>
<organism evidence="2 3">
    <name type="scientific">Aspergillus calidoustus</name>
    <dbReference type="NCBI Taxonomy" id="454130"/>
    <lineage>
        <taxon>Eukaryota</taxon>
        <taxon>Fungi</taxon>
        <taxon>Dikarya</taxon>
        <taxon>Ascomycota</taxon>
        <taxon>Pezizomycotina</taxon>
        <taxon>Eurotiomycetes</taxon>
        <taxon>Eurotiomycetidae</taxon>
        <taxon>Eurotiales</taxon>
        <taxon>Aspergillaceae</taxon>
        <taxon>Aspergillus</taxon>
        <taxon>Aspergillus subgen. Nidulantes</taxon>
    </lineage>
</organism>
<evidence type="ECO:0000256" key="1">
    <source>
        <dbReference type="ARBA" id="ARBA00007865"/>
    </source>
</evidence>
<dbReference type="GO" id="GO:0019441">
    <property type="term" value="P:L-tryptophan catabolic process to kynurenine"/>
    <property type="evidence" value="ECO:0007669"/>
    <property type="project" value="InterPro"/>
</dbReference>
<comment type="similarity">
    <text evidence="1">Belongs to the Cyclase 1 superfamily.</text>
</comment>
<dbReference type="AlphaFoldDB" id="A0A0U5FWS8"/>
<name>A0A0U5FWS8_ASPCI</name>
<dbReference type="PANTHER" id="PTHR34861">
    <property type="match status" value="1"/>
</dbReference>
<dbReference type="GO" id="GO:0004061">
    <property type="term" value="F:arylformamidase activity"/>
    <property type="evidence" value="ECO:0007669"/>
    <property type="project" value="InterPro"/>
</dbReference>